<protein>
    <submittedName>
        <fullName evidence="1">DUF1059 domain-containing protein</fullName>
    </submittedName>
</protein>
<dbReference type="RefSeq" id="WP_393971505.1">
    <property type="nucleotide sequence ID" value="NZ_CP133772.1"/>
</dbReference>
<dbReference type="Pfam" id="PF06348">
    <property type="entry name" value="DUF1059"/>
    <property type="match status" value="1"/>
</dbReference>
<dbReference type="AlphaFoldDB" id="A0AAX4NDG1"/>
<dbReference type="EMBL" id="CP133772">
    <property type="protein sequence ID" value="WYX99531.1"/>
    <property type="molecule type" value="Genomic_DNA"/>
</dbReference>
<evidence type="ECO:0000313" key="2">
    <source>
        <dbReference type="Proteomes" id="UP001451606"/>
    </source>
</evidence>
<organism evidence="1 2">
    <name type="scientific">Oxyplasma meridianum</name>
    <dbReference type="NCBI Taxonomy" id="3073602"/>
    <lineage>
        <taxon>Archaea</taxon>
        <taxon>Methanobacteriati</taxon>
        <taxon>Thermoplasmatota</taxon>
        <taxon>Thermoplasmata</taxon>
        <taxon>Thermoplasmatales</taxon>
        <taxon>Thermoplasmataceae</taxon>
        <taxon>Oxyplasma</taxon>
    </lineage>
</organism>
<dbReference type="KEGG" id="omr:OXIME_000063"/>
<proteinExistence type="predicted"/>
<gene>
    <name evidence="1" type="ORF">OXIME_000063</name>
</gene>
<keyword evidence="2" id="KW-1185">Reference proteome</keyword>
<reference evidence="1 2" key="1">
    <citation type="submission" date="2023-09" db="EMBL/GenBank/DDBJ databases">
        <authorList>
            <person name="Golyshina O.V."/>
            <person name="Lunev E.A."/>
            <person name="Bargiela R."/>
            <person name="Gaines M.C."/>
            <person name="Daum B."/>
            <person name="Bale N.J."/>
            <person name="Koenen M."/>
            <person name="Sinninghe Damst J.S."/>
            <person name="Yakimov M."/>
            <person name="Golyshin P.N."/>
        </authorList>
    </citation>
    <scope>NUCLEOTIDE SEQUENCE [LARGE SCALE GENOMIC DNA]</scope>
    <source>
        <strain evidence="1 2">M1</strain>
    </source>
</reference>
<dbReference type="Proteomes" id="UP001451606">
    <property type="component" value="Chromosome"/>
</dbReference>
<dbReference type="InterPro" id="IPR009409">
    <property type="entry name" value="DUF1059"/>
</dbReference>
<accession>A0AAX4NDG1</accession>
<evidence type="ECO:0000313" key="1">
    <source>
        <dbReference type="EMBL" id="WYX99531.1"/>
    </source>
</evidence>
<dbReference type="GeneID" id="95966787"/>
<sequence length="61" mass="6947">MASYHFKCKDIGMDCDFVTSSKSNDDLFMKISDHAKAAHNIQEVSPELKQKITGVIRKKLF</sequence>
<name>A0AAX4NDG1_9ARCH</name>